<evidence type="ECO:0000313" key="2">
    <source>
        <dbReference type="EMBL" id="ABO08892.1"/>
    </source>
</evidence>
<keyword evidence="3" id="KW-1185">Reference proteome</keyword>
<dbReference type="KEGG" id="pcl:Pcal_1473"/>
<sequence length="399" mass="44037">MKRRDLLKLAPLPLLAALLPLIWPRGRPGADVKAKVLVVGKGIAGSMVKMILDSHGVGATVLECSDAALPGPGKVDVALGLADAGDLLVHLGVGGGVVKTCATGIDPDNRLVYTDTRVYSYDILFLTPGVVFDYGAVEVKGRVDNFTPYELGSALAKRELSAGRYVIVHPNLPYRCTSAPYEFALLLDWRLREEGKPHSVTIISQVGKIPAVFEKYISQMGELVWKILEERGVEYINAEVELVDGENKVVHLSTGEKVPFDYLTLVPPNKAPRFISAVSNAEGFYVEVDERMRHPKYRDIYVAGDAVWHVVKTGWAAATEAAIAAAWALEDLGISVEKPKEIYSEDAIRITPDLGIRGAKRWYPIYGDVYWRQIEGPSPEVVEAKKKTIEFFRQLLKYY</sequence>
<name>A3MW75_PYRCJ</name>
<dbReference type="RefSeq" id="WP_011850150.1">
    <property type="nucleotide sequence ID" value="NC_009073.1"/>
</dbReference>
<dbReference type="HOGENOM" id="CLU_030742_1_0_2"/>
<dbReference type="STRING" id="410359.Pcal_1473"/>
<dbReference type="InterPro" id="IPR036188">
    <property type="entry name" value="FAD/NAD-bd_sf"/>
</dbReference>
<evidence type="ECO:0000313" key="3">
    <source>
        <dbReference type="Proteomes" id="UP000001431"/>
    </source>
</evidence>
<dbReference type="Pfam" id="PF21706">
    <property type="entry name" value="FCSD_central"/>
    <property type="match status" value="1"/>
</dbReference>
<dbReference type="eggNOG" id="arCOG01065">
    <property type="taxonomic scope" value="Archaea"/>
</dbReference>
<organism evidence="2 3">
    <name type="scientific">Pyrobaculum calidifontis (strain DSM 21063 / JCM 11548 / VA1)</name>
    <dbReference type="NCBI Taxonomy" id="410359"/>
    <lineage>
        <taxon>Archaea</taxon>
        <taxon>Thermoproteota</taxon>
        <taxon>Thermoprotei</taxon>
        <taxon>Thermoproteales</taxon>
        <taxon>Thermoproteaceae</taxon>
        <taxon>Pyrobaculum</taxon>
    </lineage>
</organism>
<dbReference type="OrthoDB" id="29142at2157"/>
<dbReference type="Gene3D" id="3.50.50.60">
    <property type="entry name" value="FAD/NAD(P)-binding domain"/>
    <property type="match status" value="2"/>
</dbReference>
<dbReference type="EMBL" id="CP000561">
    <property type="protein sequence ID" value="ABO08892.1"/>
    <property type="molecule type" value="Genomic_DNA"/>
</dbReference>
<dbReference type="SUPFAM" id="SSF51905">
    <property type="entry name" value="FAD/NAD(P)-binding domain"/>
    <property type="match status" value="2"/>
</dbReference>
<feature type="domain" description="Sulfide dehydrogenase [flavocytochrome c] flavoprotein chain central" evidence="1">
    <location>
        <begin position="162"/>
        <end position="267"/>
    </location>
</feature>
<dbReference type="GeneID" id="4908922"/>
<dbReference type="AlphaFoldDB" id="A3MW75"/>
<protein>
    <submittedName>
        <fullName evidence="2">Flavoprotein reductase</fullName>
    </submittedName>
</protein>
<proteinExistence type="predicted"/>
<evidence type="ECO:0000259" key="1">
    <source>
        <dbReference type="Pfam" id="PF21706"/>
    </source>
</evidence>
<reference evidence="2" key="1">
    <citation type="submission" date="2007-02" db="EMBL/GenBank/DDBJ databases">
        <title>Complete sequence of Pyrobaculum calidifontis JCM 11548.</title>
        <authorList>
            <consortium name="US DOE Joint Genome Institute"/>
            <person name="Copeland A."/>
            <person name="Lucas S."/>
            <person name="Lapidus A."/>
            <person name="Barry K."/>
            <person name="Glavina del Rio T."/>
            <person name="Dalin E."/>
            <person name="Tice H."/>
            <person name="Pitluck S."/>
            <person name="Chain P."/>
            <person name="Malfatti S."/>
            <person name="Shin M."/>
            <person name="Vergez L."/>
            <person name="Schmutz J."/>
            <person name="Larimer F."/>
            <person name="Land M."/>
            <person name="Hauser L."/>
            <person name="Kyrpides N."/>
            <person name="Mikhailova N."/>
            <person name="Cozen A.E."/>
            <person name="Fitz-Gibbon S.T."/>
            <person name="House C.H."/>
            <person name="Saltikov C."/>
            <person name="Lowe T.M."/>
            <person name="Richardson P."/>
        </authorList>
    </citation>
    <scope>NUCLEOTIDE SEQUENCE [LARGE SCALE GENOMIC DNA]</scope>
    <source>
        <strain evidence="2">JCM 11548</strain>
    </source>
</reference>
<dbReference type="InterPro" id="IPR052541">
    <property type="entry name" value="SQRD"/>
</dbReference>
<accession>A3MW75</accession>
<gene>
    <name evidence="2" type="ordered locus">Pcal_1473</name>
</gene>
<dbReference type="PANTHER" id="PTHR43755:SF1">
    <property type="entry name" value="FAD-DEPENDENT PYRIDINE NUCLEOTIDE-DISULPHIDE OXIDOREDUCTASE"/>
    <property type="match status" value="1"/>
</dbReference>
<dbReference type="PANTHER" id="PTHR43755">
    <property type="match status" value="1"/>
</dbReference>
<dbReference type="InterPro" id="IPR049386">
    <property type="entry name" value="FCSD_central"/>
</dbReference>
<dbReference type="Proteomes" id="UP000001431">
    <property type="component" value="Chromosome"/>
</dbReference>